<organism evidence="7 8">
    <name type="scientific">Hymenobacter algoricola</name>
    <dbReference type="NCBI Taxonomy" id="486267"/>
    <lineage>
        <taxon>Bacteria</taxon>
        <taxon>Pseudomonadati</taxon>
        <taxon>Bacteroidota</taxon>
        <taxon>Cytophagia</taxon>
        <taxon>Cytophagales</taxon>
        <taxon>Hymenobacteraceae</taxon>
        <taxon>Hymenobacter</taxon>
    </lineage>
</organism>
<dbReference type="Gene3D" id="1.10.10.10">
    <property type="entry name" value="Winged helix-like DNA-binding domain superfamily/Winged helix DNA-binding domain"/>
    <property type="match status" value="1"/>
</dbReference>
<dbReference type="PANTHER" id="PTHR33202:SF7">
    <property type="entry name" value="FERRIC UPTAKE REGULATION PROTEIN"/>
    <property type="match status" value="1"/>
</dbReference>
<comment type="caution">
    <text evidence="7">The sequence shown here is derived from an EMBL/GenBank/DDBJ whole genome shotgun (WGS) entry which is preliminary data.</text>
</comment>
<evidence type="ECO:0000256" key="1">
    <source>
        <dbReference type="ARBA" id="ARBA00007957"/>
    </source>
</evidence>
<reference evidence="8" key="1">
    <citation type="journal article" date="2019" name="Int. J. Syst. Evol. Microbiol.">
        <title>The Global Catalogue of Microorganisms (GCM) 10K type strain sequencing project: providing services to taxonomists for standard genome sequencing and annotation.</title>
        <authorList>
            <consortium name="The Broad Institute Genomics Platform"/>
            <consortium name="The Broad Institute Genome Sequencing Center for Infectious Disease"/>
            <person name="Wu L."/>
            <person name="Ma J."/>
        </authorList>
    </citation>
    <scope>NUCLEOTIDE SEQUENCE [LARGE SCALE GENOMIC DNA]</scope>
    <source>
        <strain evidence="8">JCM 17214</strain>
    </source>
</reference>
<dbReference type="Proteomes" id="UP001499909">
    <property type="component" value="Unassembled WGS sequence"/>
</dbReference>
<keyword evidence="3" id="KW-0862">Zinc</keyword>
<evidence type="ECO:0000256" key="5">
    <source>
        <dbReference type="ARBA" id="ARBA00023125"/>
    </source>
</evidence>
<dbReference type="PANTHER" id="PTHR33202">
    <property type="entry name" value="ZINC UPTAKE REGULATION PROTEIN"/>
    <property type="match status" value="1"/>
</dbReference>
<dbReference type="InterPro" id="IPR036390">
    <property type="entry name" value="WH_DNA-bd_sf"/>
</dbReference>
<evidence type="ECO:0000256" key="4">
    <source>
        <dbReference type="ARBA" id="ARBA00023015"/>
    </source>
</evidence>
<dbReference type="InterPro" id="IPR043135">
    <property type="entry name" value="Fur_C"/>
</dbReference>
<dbReference type="InterPro" id="IPR002481">
    <property type="entry name" value="FUR"/>
</dbReference>
<accession>A0ABP7MQU3</accession>
<keyword evidence="8" id="KW-1185">Reference proteome</keyword>
<dbReference type="CDD" id="cd07153">
    <property type="entry name" value="Fur_like"/>
    <property type="match status" value="1"/>
</dbReference>
<keyword evidence="2" id="KW-0678">Repressor</keyword>
<evidence type="ECO:0000256" key="6">
    <source>
        <dbReference type="ARBA" id="ARBA00023163"/>
    </source>
</evidence>
<evidence type="ECO:0000256" key="2">
    <source>
        <dbReference type="ARBA" id="ARBA00022491"/>
    </source>
</evidence>
<keyword evidence="5" id="KW-0238">DNA-binding</keyword>
<keyword evidence="4" id="KW-0805">Transcription regulation</keyword>
<comment type="similarity">
    <text evidence="1">Belongs to the Fur family.</text>
</comment>
<dbReference type="EMBL" id="BAABDH010000018">
    <property type="protein sequence ID" value="GAA3926744.1"/>
    <property type="molecule type" value="Genomic_DNA"/>
</dbReference>
<evidence type="ECO:0008006" key="9">
    <source>
        <dbReference type="Google" id="ProtNLM"/>
    </source>
</evidence>
<dbReference type="SUPFAM" id="SSF46785">
    <property type="entry name" value="Winged helix' DNA-binding domain"/>
    <property type="match status" value="1"/>
</dbReference>
<evidence type="ECO:0000313" key="7">
    <source>
        <dbReference type="EMBL" id="GAA3926744.1"/>
    </source>
</evidence>
<dbReference type="Pfam" id="PF01475">
    <property type="entry name" value="FUR"/>
    <property type="match status" value="1"/>
</dbReference>
<evidence type="ECO:0000313" key="8">
    <source>
        <dbReference type="Proteomes" id="UP001499909"/>
    </source>
</evidence>
<protein>
    <recommendedName>
        <fullName evidence="9">Transcriptional repressor</fullName>
    </recommendedName>
</protein>
<evidence type="ECO:0000256" key="3">
    <source>
        <dbReference type="ARBA" id="ARBA00022833"/>
    </source>
</evidence>
<sequence length="142" mass="15618">MPPDRSAEILRDRLAGTGLRATRQRLVILESLLLLPGHPTAEQVHRQVRATQPLLSLGTVYKTLDSFVAAGLVRRVAAAQGAARRFDADCSAHHHLHCTATQEIIDYCDPQLDALLQKFFAARGLPGFQPRTFSLHITGTKT</sequence>
<keyword evidence="6" id="KW-0804">Transcription</keyword>
<dbReference type="InterPro" id="IPR036388">
    <property type="entry name" value="WH-like_DNA-bd_sf"/>
</dbReference>
<gene>
    <name evidence="7" type="ORF">GCM10022406_10680</name>
</gene>
<proteinExistence type="inferred from homology"/>
<dbReference type="Gene3D" id="3.30.1490.190">
    <property type="match status" value="1"/>
</dbReference>
<name>A0ABP7MQU3_9BACT</name>